<evidence type="ECO:0000313" key="1">
    <source>
        <dbReference type="EMBL" id="XAD56077.1"/>
    </source>
</evidence>
<organism evidence="1 2">
    <name type="scientific">Salinicola lusitanus</name>
    <dbReference type="NCBI Taxonomy" id="1949085"/>
    <lineage>
        <taxon>Bacteria</taxon>
        <taxon>Pseudomonadati</taxon>
        <taxon>Pseudomonadota</taxon>
        <taxon>Gammaproteobacteria</taxon>
        <taxon>Oceanospirillales</taxon>
        <taxon>Halomonadaceae</taxon>
        <taxon>Salinicola</taxon>
    </lineage>
</organism>
<sequence>MSEPMNSPPSTLESVIRGFIYNRFLTKTEKLAPDDPVYLKLQQQFDPQAWLSDAARRVSQLQVVTHSLKAIHPDAKGTNLYVEPAQLKRRELVGSHCLPADFEGDVVGNAAALDVYKFLKLRWEEHSLLELALDGDEALIEALSPDRAEAESWVSAFADIVEPKGTPSSHARGKQVYWLVGDNPASDEDYRLLAPLYATALTHPVHARLSEARFGDHAKAGRKARREDAIFQGGYADYLNLSVQKLGGTKPQNISQLNSERGGQNYLLASLPPNWQSREIYAPMRDPFKAFKGRPEVRRTLNELKHFLESDPTANMQTRDLRDDLTAMLVDELMLFTFDMHLLPPGWTTEARCELAPEEQYWLDPGRAEQDAEFAEARRQSNWHDEISARAALWLNRELGQKSPLQFGDIEHEHWKGRFDNVLKRFRRQLDDLQDALRDDEEDTGELT</sequence>
<dbReference type="InterPro" id="IPR013397">
    <property type="entry name" value="CRISPR-assoc_prot_Csy1"/>
</dbReference>
<name>A0ABZ3CXX1_9GAMM</name>
<proteinExistence type="predicted"/>
<gene>
    <name evidence="1" type="primary">csy1</name>
    <name evidence="1" type="ORF">AAGT95_08835</name>
</gene>
<keyword evidence="2" id="KW-1185">Reference proteome</keyword>
<dbReference type="NCBIfam" id="TIGR02564">
    <property type="entry name" value="cas_Csy1"/>
    <property type="match status" value="1"/>
</dbReference>
<protein>
    <submittedName>
        <fullName evidence="1">Type I-F CRISPR-associated protein Csy1</fullName>
    </submittedName>
</protein>
<dbReference type="Proteomes" id="UP001453229">
    <property type="component" value="Chromosome"/>
</dbReference>
<reference evidence="1 2" key="1">
    <citation type="submission" date="2024-04" db="EMBL/GenBank/DDBJ databases">
        <title>Salinicola lusitanus LLJ914,a marine bacterium isolated from the Okinawa Trough.</title>
        <authorList>
            <person name="Li J."/>
        </authorList>
    </citation>
    <scope>NUCLEOTIDE SEQUENCE [LARGE SCALE GENOMIC DNA]</scope>
    <source>
        <strain evidence="1 2">LLJ914</strain>
    </source>
</reference>
<dbReference type="EMBL" id="CP151919">
    <property type="protein sequence ID" value="XAD56077.1"/>
    <property type="molecule type" value="Genomic_DNA"/>
</dbReference>
<dbReference type="RefSeq" id="WP_342596245.1">
    <property type="nucleotide sequence ID" value="NZ_CP151919.1"/>
</dbReference>
<dbReference type="Pfam" id="PF09611">
    <property type="entry name" value="Cas_Csy1"/>
    <property type="match status" value="1"/>
</dbReference>
<evidence type="ECO:0000313" key="2">
    <source>
        <dbReference type="Proteomes" id="UP001453229"/>
    </source>
</evidence>
<accession>A0ABZ3CXX1</accession>